<keyword evidence="7" id="KW-0436">Ligase</keyword>
<feature type="transmembrane region" description="Helical" evidence="5">
    <location>
        <begin position="91"/>
        <end position="110"/>
    </location>
</feature>
<feature type="transmembrane region" description="Helical" evidence="5">
    <location>
        <begin position="122"/>
        <end position="146"/>
    </location>
</feature>
<accession>A0ABU4BQU0</accession>
<keyword evidence="3 5" id="KW-1133">Transmembrane helix</keyword>
<name>A0ABU4BQU0_RHOGO</name>
<evidence type="ECO:0000313" key="8">
    <source>
        <dbReference type="Proteomes" id="UP001185927"/>
    </source>
</evidence>
<evidence type="ECO:0000256" key="3">
    <source>
        <dbReference type="ARBA" id="ARBA00022989"/>
    </source>
</evidence>
<dbReference type="RefSeq" id="WP_317540978.1">
    <property type="nucleotide sequence ID" value="NZ_JAWLKB010000003.1"/>
</dbReference>
<feature type="transmembrane region" description="Helical" evidence="5">
    <location>
        <begin position="196"/>
        <end position="213"/>
    </location>
</feature>
<feature type="transmembrane region" description="Helical" evidence="5">
    <location>
        <begin position="347"/>
        <end position="371"/>
    </location>
</feature>
<keyword evidence="2 5" id="KW-0812">Transmembrane</keyword>
<dbReference type="Proteomes" id="UP001185927">
    <property type="component" value="Unassembled WGS sequence"/>
</dbReference>
<dbReference type="GO" id="GO:0016874">
    <property type="term" value="F:ligase activity"/>
    <property type="evidence" value="ECO:0007669"/>
    <property type="project" value="UniProtKB-KW"/>
</dbReference>
<proteinExistence type="predicted"/>
<gene>
    <name evidence="7" type="ORF">R3Q16_07970</name>
</gene>
<keyword evidence="8" id="KW-1185">Reference proteome</keyword>
<evidence type="ECO:0000256" key="2">
    <source>
        <dbReference type="ARBA" id="ARBA00022692"/>
    </source>
</evidence>
<reference evidence="7 8" key="1">
    <citation type="submission" date="2023-10" db="EMBL/GenBank/DDBJ databases">
        <title>Development of a sustainable strategy for remediation of hydrocarbon-contaminated territories based on the waste exchange concept.</title>
        <authorList>
            <person name="Krivoruchko A."/>
        </authorList>
    </citation>
    <scope>NUCLEOTIDE SEQUENCE [LARGE SCALE GENOMIC DNA]</scope>
    <source>
        <strain evidence="7 8">IEGM 1203</strain>
    </source>
</reference>
<dbReference type="EMBL" id="JAWLKB010000003">
    <property type="protein sequence ID" value="MDV6266538.1"/>
    <property type="molecule type" value="Genomic_DNA"/>
</dbReference>
<comment type="subcellular location">
    <subcellularLocation>
        <location evidence="1">Membrane</location>
        <topology evidence="1">Multi-pass membrane protein</topology>
    </subcellularLocation>
</comment>
<dbReference type="Pfam" id="PF04932">
    <property type="entry name" value="Wzy_C"/>
    <property type="match status" value="1"/>
</dbReference>
<comment type="caution">
    <text evidence="7">The sequence shown here is derived from an EMBL/GenBank/DDBJ whole genome shotgun (WGS) entry which is preliminary data.</text>
</comment>
<feature type="transmembrane region" description="Helical" evidence="5">
    <location>
        <begin position="34"/>
        <end position="53"/>
    </location>
</feature>
<organism evidence="7 8">
    <name type="scientific">Rhodococcus globerulus</name>
    <dbReference type="NCBI Taxonomy" id="33008"/>
    <lineage>
        <taxon>Bacteria</taxon>
        <taxon>Bacillati</taxon>
        <taxon>Actinomycetota</taxon>
        <taxon>Actinomycetes</taxon>
        <taxon>Mycobacteriales</taxon>
        <taxon>Nocardiaceae</taxon>
        <taxon>Rhodococcus</taxon>
    </lineage>
</organism>
<evidence type="ECO:0000256" key="5">
    <source>
        <dbReference type="SAM" id="Phobius"/>
    </source>
</evidence>
<feature type="transmembrane region" description="Helical" evidence="5">
    <location>
        <begin position="62"/>
        <end position="79"/>
    </location>
</feature>
<sequence length="448" mass="48872">MSINRSLLILCILFSAVPLPIWIPQSFPSPLGSILYAEAFGLAAVALCLGYVVQAWPSLKSVLIILVSMVSVSVVSGYLNGANFSLIFRDLRGIILGVCVCISLLFSLTYDRSRTLSTGVVAIRLIVCWSAIASLLGLVLDVQWFYGRFSSAALYGVSSFTSTDIDRQLLVSGPLCAVAVSVLIIANSLDNFSLRTIDYIVLVSGLIVLLLTFSRNNLVTVGMAVILACLVSRNKVVGLLRSVKLVACIGFISYFVVFFLGMFSEKFGTKFSQVFGAFGSRVLSGLNPDVISEDSSALWREFEISSAMTYLNNHLLFGAGFGSRYRMYSPVEIFKGTDGLTYIHNSFVWVLVKMGVISAIFVFSGLIFLIWRGYSARAVSGNSWSRVFSLAFVSIVPSMYIAPLPFSSRSAVVIGCLVALILYFSKNCDVFEQIDGNLRSFRGPTVRT</sequence>
<feature type="transmembrane region" description="Helical" evidence="5">
    <location>
        <begin position="406"/>
        <end position="424"/>
    </location>
</feature>
<protein>
    <submittedName>
        <fullName evidence="7">O-antigen ligase family protein</fullName>
    </submittedName>
</protein>
<evidence type="ECO:0000256" key="1">
    <source>
        <dbReference type="ARBA" id="ARBA00004141"/>
    </source>
</evidence>
<keyword evidence="4 5" id="KW-0472">Membrane</keyword>
<dbReference type="InterPro" id="IPR007016">
    <property type="entry name" value="O-antigen_ligase-rel_domated"/>
</dbReference>
<feature type="domain" description="O-antigen ligase-related" evidence="6">
    <location>
        <begin position="201"/>
        <end position="362"/>
    </location>
</feature>
<evidence type="ECO:0000313" key="7">
    <source>
        <dbReference type="EMBL" id="MDV6266538.1"/>
    </source>
</evidence>
<feature type="transmembrane region" description="Helical" evidence="5">
    <location>
        <begin position="243"/>
        <end position="263"/>
    </location>
</feature>
<evidence type="ECO:0000256" key="4">
    <source>
        <dbReference type="ARBA" id="ARBA00023136"/>
    </source>
</evidence>
<feature type="transmembrane region" description="Helical" evidence="5">
    <location>
        <begin position="383"/>
        <end position="400"/>
    </location>
</feature>
<evidence type="ECO:0000259" key="6">
    <source>
        <dbReference type="Pfam" id="PF04932"/>
    </source>
</evidence>